<protein>
    <submittedName>
        <fullName evidence="2">Uncharacterized protein</fullName>
    </submittedName>
</protein>
<sequence length="281" mass="29560">MQNPNSIEPSNVVIFPIAVGLDAANHGGLPPDNSMCVDIPTSIECPRSPMSADGSHINKKDSVLVRPVSDIAMGDGGSQFATLVDIPDSKVHVEGSDPTSYDRRMASMSLASKDNLVGVSRSPSSRNRVHGVTNGVGSDGDVVAEHLNGSSLIQDQLAVNKKSDNERSKVSLGTSVRVASQGRVVAAKSSLNANKHVAVQVLDSTLNPGPRVGKGRIFPSSLRGGISKPVTKKPVGTHSSKNMGPKQAKRDDRHSSSSSLAAGLSNLMEDLTNAETWRDRK</sequence>
<reference evidence="2 3" key="1">
    <citation type="journal article" date="2024" name="G3 (Bethesda)">
        <title>Genome assembly of Hibiscus sabdariffa L. provides insights into metabolisms of medicinal natural products.</title>
        <authorList>
            <person name="Kim T."/>
        </authorList>
    </citation>
    <scope>NUCLEOTIDE SEQUENCE [LARGE SCALE GENOMIC DNA]</scope>
    <source>
        <strain evidence="2">TK-2024</strain>
        <tissue evidence="2">Old leaves</tissue>
    </source>
</reference>
<comment type="caution">
    <text evidence="2">The sequence shown here is derived from an EMBL/GenBank/DDBJ whole genome shotgun (WGS) entry which is preliminary data.</text>
</comment>
<keyword evidence="3" id="KW-1185">Reference proteome</keyword>
<dbReference type="EMBL" id="JBBPBN010000009">
    <property type="protein sequence ID" value="KAK9031799.1"/>
    <property type="molecule type" value="Genomic_DNA"/>
</dbReference>
<proteinExistence type="predicted"/>
<feature type="region of interest" description="Disordered" evidence="1">
    <location>
        <begin position="209"/>
        <end position="281"/>
    </location>
</feature>
<name>A0ABR2T312_9ROSI</name>
<gene>
    <name evidence="2" type="ORF">V6N11_056087</name>
</gene>
<feature type="compositionally biased region" description="Low complexity" evidence="1">
    <location>
        <begin position="256"/>
        <end position="265"/>
    </location>
</feature>
<evidence type="ECO:0000313" key="2">
    <source>
        <dbReference type="EMBL" id="KAK9031799.1"/>
    </source>
</evidence>
<evidence type="ECO:0000256" key="1">
    <source>
        <dbReference type="SAM" id="MobiDB-lite"/>
    </source>
</evidence>
<dbReference type="Proteomes" id="UP001396334">
    <property type="component" value="Unassembled WGS sequence"/>
</dbReference>
<organism evidence="2 3">
    <name type="scientific">Hibiscus sabdariffa</name>
    <name type="common">roselle</name>
    <dbReference type="NCBI Taxonomy" id="183260"/>
    <lineage>
        <taxon>Eukaryota</taxon>
        <taxon>Viridiplantae</taxon>
        <taxon>Streptophyta</taxon>
        <taxon>Embryophyta</taxon>
        <taxon>Tracheophyta</taxon>
        <taxon>Spermatophyta</taxon>
        <taxon>Magnoliopsida</taxon>
        <taxon>eudicotyledons</taxon>
        <taxon>Gunneridae</taxon>
        <taxon>Pentapetalae</taxon>
        <taxon>rosids</taxon>
        <taxon>malvids</taxon>
        <taxon>Malvales</taxon>
        <taxon>Malvaceae</taxon>
        <taxon>Malvoideae</taxon>
        <taxon>Hibiscus</taxon>
    </lineage>
</organism>
<feature type="region of interest" description="Disordered" evidence="1">
    <location>
        <begin position="117"/>
        <end position="137"/>
    </location>
</feature>
<evidence type="ECO:0000313" key="3">
    <source>
        <dbReference type="Proteomes" id="UP001396334"/>
    </source>
</evidence>
<accession>A0ABR2T312</accession>